<reference evidence="5 6" key="2">
    <citation type="submission" date="2018-07" db="EMBL/GenBank/DDBJ databases">
        <title>Genome sequencing of oomycete isolates from Chile give support for New Zealand origin for Phytophthora kernoviae and make available the first Nothophytophthora sp. genome.</title>
        <authorList>
            <person name="Studholme D.J."/>
            <person name="Sanfuentes E."/>
            <person name="Panda P."/>
            <person name="Hill R."/>
            <person name="Sambles C."/>
            <person name="Grant M."/>
            <person name="Williams N.M."/>
            <person name="Mcdougal R.L."/>
        </authorList>
    </citation>
    <scope>NUCLEOTIDE SEQUENCE [LARGE SCALE GENOMIC DNA]</scope>
    <source>
        <strain evidence="3">Chile2</strain>
        <strain evidence="4">Chile4</strain>
    </source>
</reference>
<gene>
    <name evidence="3" type="ORF">BBI17_008151</name>
    <name evidence="4" type="ORF">BBO99_00008351</name>
    <name evidence="1" type="ORF">JM16_007478</name>
    <name evidence="2" type="ORF">JM18_007445</name>
</gene>
<reference evidence="1" key="3">
    <citation type="submission" date="2020-06" db="EMBL/GenBank/DDBJ databases">
        <authorList>
            <person name="Studholme D.J."/>
        </authorList>
    </citation>
    <scope>NUCLEOTIDE SEQUENCE</scope>
    <source>
        <strain evidence="1">NZFS 2646</strain>
        <strain evidence="2">NZFS 3630</strain>
    </source>
</reference>
<evidence type="ECO:0000313" key="2">
    <source>
        <dbReference type="EMBL" id="KAG2519081.1"/>
    </source>
</evidence>
<evidence type="ECO:0000313" key="4">
    <source>
        <dbReference type="EMBL" id="RLN75410.1"/>
    </source>
</evidence>
<comment type="caution">
    <text evidence="3">The sequence shown here is derived from an EMBL/GenBank/DDBJ whole genome shotgun (WGS) entry which is preliminary data.</text>
</comment>
<name>A0A3R7G8N3_9STRA</name>
<dbReference type="Proteomes" id="UP000785171">
    <property type="component" value="Unassembled WGS sequence"/>
</dbReference>
<evidence type="ECO:0000313" key="5">
    <source>
        <dbReference type="Proteomes" id="UP000285624"/>
    </source>
</evidence>
<dbReference type="Proteomes" id="UP000285883">
    <property type="component" value="Unassembled WGS sequence"/>
</dbReference>
<keyword evidence="5" id="KW-1185">Reference proteome</keyword>
<protein>
    <submittedName>
        <fullName evidence="3">Uncharacterized protein</fullName>
    </submittedName>
</protein>
<dbReference type="Proteomes" id="UP000792063">
    <property type="component" value="Unassembled WGS sequence"/>
</dbReference>
<dbReference type="PANTHER" id="PTHR31431:SF1">
    <property type="entry name" value="NUCLEOPORIN NUP188"/>
    <property type="match status" value="1"/>
</dbReference>
<dbReference type="InterPro" id="IPR044840">
    <property type="entry name" value="Nup188"/>
</dbReference>
<dbReference type="GO" id="GO:0017056">
    <property type="term" value="F:structural constituent of nuclear pore"/>
    <property type="evidence" value="ECO:0007669"/>
    <property type="project" value="InterPro"/>
</dbReference>
<evidence type="ECO:0000313" key="1">
    <source>
        <dbReference type="EMBL" id="KAG2517225.1"/>
    </source>
</evidence>
<dbReference type="EMBL" id="MBDN02000426">
    <property type="protein sequence ID" value="RLN75410.1"/>
    <property type="molecule type" value="Genomic_DNA"/>
</dbReference>
<organism evidence="3 6">
    <name type="scientific">Phytophthora kernoviae</name>
    <dbReference type="NCBI Taxonomy" id="325452"/>
    <lineage>
        <taxon>Eukaryota</taxon>
        <taxon>Sar</taxon>
        <taxon>Stramenopiles</taxon>
        <taxon>Oomycota</taxon>
        <taxon>Peronosporomycetes</taxon>
        <taxon>Peronosporales</taxon>
        <taxon>Peronosporaceae</taxon>
        <taxon>Phytophthora</taxon>
    </lineage>
</organism>
<reference evidence="1" key="1">
    <citation type="journal article" date="2015" name="Genom Data">
        <title>Genome sequences of six Phytophthora species associated with forests in New Zealand.</title>
        <authorList>
            <person name="Studholme D.J."/>
            <person name="McDougal R.L."/>
            <person name="Sambles C."/>
            <person name="Hansen E."/>
            <person name="Hardy G."/>
            <person name="Grant M."/>
            <person name="Ganley R.J."/>
            <person name="Williams N.M."/>
        </authorList>
    </citation>
    <scope>NUCLEOTIDE SEQUENCE</scope>
    <source>
        <strain evidence="1">NZFS 2646</strain>
        <strain evidence="2">NZFS 3630</strain>
    </source>
</reference>
<dbReference type="EMBL" id="MAYM02000468">
    <property type="protein sequence ID" value="RLN38256.1"/>
    <property type="molecule type" value="Genomic_DNA"/>
</dbReference>
<dbReference type="AlphaFoldDB" id="A0A3R7G8N3"/>
<evidence type="ECO:0000313" key="6">
    <source>
        <dbReference type="Proteomes" id="UP000285883"/>
    </source>
</evidence>
<dbReference type="Proteomes" id="UP000285624">
    <property type="component" value="Unassembled WGS sequence"/>
</dbReference>
<dbReference type="PANTHER" id="PTHR31431">
    <property type="entry name" value="NUCLEOPORIN NUP188 HOMOLOG"/>
    <property type="match status" value="1"/>
</dbReference>
<dbReference type="STRING" id="325452.A0A3R7G8N3"/>
<accession>A0A3R7G8N3</accession>
<dbReference type="GO" id="GO:0006606">
    <property type="term" value="P:protein import into nucleus"/>
    <property type="evidence" value="ECO:0007669"/>
    <property type="project" value="TreeGrafter"/>
</dbReference>
<proteinExistence type="predicted"/>
<dbReference type="EMBL" id="JPWU03000356">
    <property type="protein sequence ID" value="KAG2519081.1"/>
    <property type="molecule type" value="Genomic_DNA"/>
</dbReference>
<dbReference type="GO" id="GO:0006405">
    <property type="term" value="P:RNA export from nucleus"/>
    <property type="evidence" value="ECO:0007669"/>
    <property type="project" value="TreeGrafter"/>
</dbReference>
<sequence>MAAFRAHSTFWLNVTRALKIHMPVESVEERGVLDMELAAATVQGQSALTSSRFSGDRTSFGMIQVLADVIKTCVDQHENQDEVLDYFVLLHLYDLVQLLVSMLHHQLCLVVRKTRDPKLSQTRQRLEASDADPNLKLGAEATLVLLGIIEKTERAVRESMRQIARDVELARLNTRGGDNRMSAPVAMPTTVPLIARLVVDFERKVQTVTEGLHTSLFTAGLLLMEREEETSKLRGYVALQDGGMNADQIEDKNLERSVAHRMWCLVLDFVGGLIRLHVTDGDEGNGVWEFVSRAEALLLAAVDPKTCQRLTRAIVAEHQSLLRFVSALSGTTSRRKRWRQAFPTNAVVLMEQSRQLLRRACVLLGSSSTENNRLRKENIPKAKQGKSAGSKSVVGFGASLNLPKSPRSPRSPSAFTFAHQTLLHEHLQAVRDVEKRQLTDFHCEMENALVEVVRLASVLLTKWTSALTDRDAILVVDGVRYVDEEQLVPLLEFAPPSDTRSMTSSPGLGHLCIAMEFMLDQLALDASEAKKKTNAVLTNAIDACALLFLKTYLLHVEQYELVKRDRSELNSFFRQFNARLSGDDSAASANVDSQLIQHISKIIAG</sequence>
<evidence type="ECO:0000313" key="3">
    <source>
        <dbReference type="EMBL" id="RLN38256.1"/>
    </source>
</evidence>
<dbReference type="GO" id="GO:0044611">
    <property type="term" value="C:nuclear pore inner ring"/>
    <property type="evidence" value="ECO:0007669"/>
    <property type="project" value="TreeGrafter"/>
</dbReference>
<dbReference type="EMBL" id="JPWV03000322">
    <property type="protein sequence ID" value="KAG2517225.1"/>
    <property type="molecule type" value="Genomic_DNA"/>
</dbReference>